<evidence type="ECO:0000313" key="2">
    <source>
        <dbReference type="EMBL" id="MCG7937560.1"/>
    </source>
</evidence>
<dbReference type="EMBL" id="JAEPDI010000001">
    <property type="protein sequence ID" value="MCG7937560.1"/>
    <property type="molecule type" value="Genomic_DNA"/>
</dbReference>
<name>A0A9E4K2H1_9GAMM</name>
<dbReference type="PANTHER" id="PTHR13696">
    <property type="entry name" value="P-LOOP CONTAINING NUCLEOSIDE TRIPHOSPHATE HYDROLASE"/>
    <property type="match status" value="1"/>
</dbReference>
<dbReference type="Gene3D" id="3.40.50.300">
    <property type="entry name" value="P-loop containing nucleotide triphosphate hydrolases"/>
    <property type="match status" value="1"/>
</dbReference>
<dbReference type="AlphaFoldDB" id="A0A9E4K2H1"/>
<evidence type="ECO:0000313" key="3">
    <source>
        <dbReference type="Proteomes" id="UP000886687"/>
    </source>
</evidence>
<dbReference type="InterPro" id="IPR025669">
    <property type="entry name" value="AAA_dom"/>
</dbReference>
<sequence length="278" mass="30535">MHGTILTVCNPKGGVGKTTIAANLAGLLADLGQRVLLIDGDTQPTASSYYAIVQRAPQGLTGLVQMPYTSSGSIELDQFISKSSIDRLDVVISDDPTGKLSTWIQQTPDGRTRLRTTLRKAIHNYDIIIIDSQGAMTSLLQAAVIAGDMLLSPVPPRLMDTREFTRGAVQLMQDLAPLKDLGIPIGNLFGLVYRVDRTNDSRNYAKILTSMAWEQYRIPVRFLSTLVPERVVYREACTAQTPVSRMDPHAREIMCDLVTELWPHLSDTAQAHSQGTSK</sequence>
<dbReference type="PANTHER" id="PTHR13696:SF96">
    <property type="entry name" value="COBQ_COBB_MIND_PARA NUCLEOTIDE BINDING DOMAIN-CONTAINING PROTEIN"/>
    <property type="match status" value="1"/>
</dbReference>
<protein>
    <submittedName>
        <fullName evidence="2">ParA family protein</fullName>
    </submittedName>
</protein>
<dbReference type="Proteomes" id="UP000886687">
    <property type="component" value="Unassembled WGS sequence"/>
</dbReference>
<accession>A0A9E4K2H1</accession>
<reference evidence="2" key="1">
    <citation type="journal article" date="2021" name="Proc. Natl. Acad. Sci. U.S.A.">
        <title>Global biogeography of chemosynthetic symbionts reveals both localized and globally distributed symbiont groups. .</title>
        <authorList>
            <person name="Osvatic J.T."/>
            <person name="Wilkins L.G.E."/>
            <person name="Leibrecht L."/>
            <person name="Leray M."/>
            <person name="Zauner S."/>
            <person name="Polzin J."/>
            <person name="Camacho Y."/>
            <person name="Gros O."/>
            <person name="van Gils J.A."/>
            <person name="Eisen J.A."/>
            <person name="Petersen J.M."/>
            <person name="Yuen B."/>
        </authorList>
    </citation>
    <scope>NUCLEOTIDE SEQUENCE</scope>
    <source>
        <strain evidence="2">MAGL173</strain>
    </source>
</reference>
<dbReference type="InterPro" id="IPR027417">
    <property type="entry name" value="P-loop_NTPase"/>
</dbReference>
<dbReference type="InterPro" id="IPR050678">
    <property type="entry name" value="DNA_Partitioning_ATPase"/>
</dbReference>
<gene>
    <name evidence="2" type="ORF">JAZ04_01715</name>
</gene>
<dbReference type="SUPFAM" id="SSF52540">
    <property type="entry name" value="P-loop containing nucleoside triphosphate hydrolases"/>
    <property type="match status" value="1"/>
</dbReference>
<feature type="domain" description="AAA" evidence="1">
    <location>
        <begin position="4"/>
        <end position="157"/>
    </location>
</feature>
<comment type="caution">
    <text evidence="2">The sequence shown here is derived from an EMBL/GenBank/DDBJ whole genome shotgun (WGS) entry which is preliminary data.</text>
</comment>
<dbReference type="Pfam" id="PF13614">
    <property type="entry name" value="AAA_31"/>
    <property type="match status" value="1"/>
</dbReference>
<organism evidence="2 3">
    <name type="scientific">Candidatus Thiodiazotropha lotti</name>
    <dbReference type="NCBI Taxonomy" id="2792787"/>
    <lineage>
        <taxon>Bacteria</taxon>
        <taxon>Pseudomonadati</taxon>
        <taxon>Pseudomonadota</taxon>
        <taxon>Gammaproteobacteria</taxon>
        <taxon>Chromatiales</taxon>
        <taxon>Sedimenticolaceae</taxon>
        <taxon>Candidatus Thiodiazotropha</taxon>
    </lineage>
</organism>
<dbReference type="CDD" id="cd02042">
    <property type="entry name" value="ParAB_family"/>
    <property type="match status" value="1"/>
</dbReference>
<proteinExistence type="predicted"/>
<evidence type="ECO:0000259" key="1">
    <source>
        <dbReference type="Pfam" id="PF13614"/>
    </source>
</evidence>